<dbReference type="RefSeq" id="WP_094787684.1">
    <property type="nucleotide sequence ID" value="NZ_NDXW01000001.1"/>
</dbReference>
<dbReference type="SUPFAM" id="SSF56935">
    <property type="entry name" value="Porins"/>
    <property type="match status" value="1"/>
</dbReference>
<dbReference type="InterPro" id="IPR036998">
    <property type="entry name" value="Porin_LamB_sf"/>
</dbReference>
<dbReference type="GO" id="GO:0015144">
    <property type="term" value="F:carbohydrate transmembrane transporter activity"/>
    <property type="evidence" value="ECO:0007669"/>
    <property type="project" value="TreeGrafter"/>
</dbReference>
<protein>
    <submittedName>
        <fullName evidence="11">Maltoporin LamB</fullName>
    </submittedName>
</protein>
<dbReference type="GO" id="GO:0015288">
    <property type="term" value="F:porin activity"/>
    <property type="evidence" value="ECO:0007669"/>
    <property type="project" value="UniProtKB-KW"/>
</dbReference>
<keyword evidence="3" id="KW-0813">Transport</keyword>
<comment type="caution">
    <text evidence="11">The sequence shown here is derived from an EMBL/GenBank/DDBJ whole genome shotgun (WGS) entry which is preliminary data.</text>
</comment>
<dbReference type="GO" id="GO:0015774">
    <property type="term" value="P:polysaccharide transport"/>
    <property type="evidence" value="ECO:0007669"/>
    <property type="project" value="TreeGrafter"/>
</dbReference>
<dbReference type="GO" id="GO:0046930">
    <property type="term" value="C:pore complex"/>
    <property type="evidence" value="ECO:0007669"/>
    <property type="project" value="UniProtKB-KW"/>
</dbReference>
<evidence type="ECO:0000256" key="4">
    <source>
        <dbReference type="ARBA" id="ARBA00022452"/>
    </source>
</evidence>
<evidence type="ECO:0000256" key="5">
    <source>
        <dbReference type="ARBA" id="ARBA00022692"/>
    </source>
</evidence>
<keyword evidence="8" id="KW-0472">Membrane</keyword>
<dbReference type="EMBL" id="NDXW01000001">
    <property type="protein sequence ID" value="RDH44558.1"/>
    <property type="molecule type" value="Genomic_DNA"/>
</dbReference>
<dbReference type="GO" id="GO:0006811">
    <property type="term" value="P:monoatomic ion transport"/>
    <property type="evidence" value="ECO:0007669"/>
    <property type="project" value="UniProtKB-KW"/>
</dbReference>
<reference evidence="11 12" key="1">
    <citation type="submission" date="2017-04" db="EMBL/GenBank/DDBJ databases">
        <title>Draft genome sequence of Zooshikella ganghwensis VG4 isolated from Red Sea sediments.</title>
        <authorList>
            <person name="Rehman Z."/>
            <person name="Alam I."/>
            <person name="Kamau A."/>
            <person name="Bajic V."/>
            <person name="Leiknes T."/>
        </authorList>
    </citation>
    <scope>NUCLEOTIDE SEQUENCE [LARGE SCALE GENOMIC DNA]</scope>
    <source>
        <strain evidence="11 12">VG4</strain>
    </source>
</reference>
<evidence type="ECO:0000256" key="6">
    <source>
        <dbReference type="ARBA" id="ARBA00023065"/>
    </source>
</evidence>
<evidence type="ECO:0000256" key="9">
    <source>
        <dbReference type="ARBA" id="ARBA00023237"/>
    </source>
</evidence>
<dbReference type="GO" id="GO:0009279">
    <property type="term" value="C:cell outer membrane"/>
    <property type="evidence" value="ECO:0007669"/>
    <property type="project" value="UniProtKB-SubCell"/>
</dbReference>
<evidence type="ECO:0000256" key="1">
    <source>
        <dbReference type="ARBA" id="ARBA00004571"/>
    </source>
</evidence>
<proteinExistence type="inferred from homology"/>
<evidence type="ECO:0000313" key="11">
    <source>
        <dbReference type="EMBL" id="RDH44558.1"/>
    </source>
</evidence>
<dbReference type="Pfam" id="PF02264">
    <property type="entry name" value="LamB"/>
    <property type="match status" value="1"/>
</dbReference>
<dbReference type="InterPro" id="IPR003192">
    <property type="entry name" value="Porin_LamB"/>
</dbReference>
<organism evidence="11 12">
    <name type="scientific">Zooshikella ganghwensis</name>
    <dbReference type="NCBI Taxonomy" id="202772"/>
    <lineage>
        <taxon>Bacteria</taxon>
        <taxon>Pseudomonadati</taxon>
        <taxon>Pseudomonadota</taxon>
        <taxon>Gammaproteobacteria</taxon>
        <taxon>Oceanospirillales</taxon>
        <taxon>Zooshikellaceae</taxon>
        <taxon>Zooshikella</taxon>
    </lineage>
</organism>
<keyword evidence="7" id="KW-0626">Porin</keyword>
<dbReference type="NCBIfam" id="NF006860">
    <property type="entry name" value="PRK09360.1"/>
    <property type="match status" value="1"/>
</dbReference>
<dbReference type="Proteomes" id="UP000257039">
    <property type="component" value="Unassembled WGS sequence"/>
</dbReference>
<comment type="similarity">
    <text evidence="2">Belongs to the porin LamB (TC 1.B.3) family.</text>
</comment>
<gene>
    <name evidence="11" type="ORF">B9G39_14565</name>
</gene>
<feature type="chain" id="PRO_5020925992" evidence="10">
    <location>
        <begin position="40"/>
        <end position="430"/>
    </location>
</feature>
<evidence type="ECO:0000256" key="3">
    <source>
        <dbReference type="ARBA" id="ARBA00022448"/>
    </source>
</evidence>
<keyword evidence="4" id="KW-1134">Transmembrane beta strand</keyword>
<evidence type="ECO:0000256" key="8">
    <source>
        <dbReference type="ARBA" id="ARBA00023136"/>
    </source>
</evidence>
<evidence type="ECO:0000256" key="10">
    <source>
        <dbReference type="SAM" id="SignalP"/>
    </source>
</evidence>
<dbReference type="CDD" id="cd01346">
    <property type="entry name" value="Maltoporin-like"/>
    <property type="match status" value="1"/>
</dbReference>
<keyword evidence="5" id="KW-0812">Transmembrane</keyword>
<name>A0A4P9VME0_9GAMM</name>
<dbReference type="PANTHER" id="PTHR38762:SF1">
    <property type="entry name" value="CRYPTIC OUTER MEMBRANE PORIN BGLH-RELATED"/>
    <property type="match status" value="1"/>
</dbReference>
<evidence type="ECO:0000256" key="7">
    <source>
        <dbReference type="ARBA" id="ARBA00023114"/>
    </source>
</evidence>
<keyword evidence="9" id="KW-0998">Cell outer membrane</keyword>
<dbReference type="Gene3D" id="2.40.170.10">
    <property type="entry name" value="Porin, LamB type"/>
    <property type="match status" value="1"/>
</dbReference>
<dbReference type="PANTHER" id="PTHR38762">
    <property type="entry name" value="CRYPTIC OUTER MEMBRANE PORIN BGLH-RELATED"/>
    <property type="match status" value="1"/>
</dbReference>
<dbReference type="AlphaFoldDB" id="A0A4P9VME0"/>
<keyword evidence="12" id="KW-1185">Reference proteome</keyword>
<dbReference type="InterPro" id="IPR050286">
    <property type="entry name" value="G_neg_Bact_CarbUptk_Porin"/>
</dbReference>
<keyword evidence="6" id="KW-0406">Ion transport</keyword>
<sequence length="430" mass="48142">MHRDNKNSNRSRWQKIKNNLPYITLICCLPSLFSSPVAAVDFHGYLRSGIGGTQGGGDQACFRAQGAGAKYRLGNECETYAEIQLGQELFKEGEKRFYVDSMIAYVSNQENDWEELTGDNGAKSSLRQMYVIGENVLDSFPGANIWAGKRYYQRHDVHINDYYYWDVSGPGAGIENIDVGFGKLSLAWLRNTENDYQAKGGSSGTNVANDTFDIRLSDLAVNENGKLELGLDYGRANLNTEQDDKDFDDNKGYLFTVQHTQSNWFGGYNKLALQYATDGMIGTGHNQSRDTSDGKMFRIVNQGVIELTENLEGMYVGIYEKKDLDNNQGQTWMSAGIRPVYKWNDVMSTALEVGYDRVKPQASGAETVDLTKVTLAQQWSAGRSFWARPVIRAFATYARWDGDDYNAASESIETGEDSGLTFGVQVEAWW</sequence>
<feature type="signal peptide" evidence="10">
    <location>
        <begin position="1"/>
        <end position="39"/>
    </location>
</feature>
<accession>A0A4P9VME0</accession>
<evidence type="ECO:0000313" key="12">
    <source>
        <dbReference type="Proteomes" id="UP000257039"/>
    </source>
</evidence>
<evidence type="ECO:0000256" key="2">
    <source>
        <dbReference type="ARBA" id="ARBA00007055"/>
    </source>
</evidence>
<comment type="subcellular location">
    <subcellularLocation>
        <location evidence="1">Cell outer membrane</location>
        <topology evidence="1">Multi-pass membrane protein</topology>
    </subcellularLocation>
</comment>
<keyword evidence="10" id="KW-0732">Signal</keyword>